<evidence type="ECO:0000313" key="2">
    <source>
        <dbReference type="Proteomes" id="UP000589351"/>
    </source>
</evidence>
<sequence>MKSFKVIDLKIIQDKNFLVPEVLDGVIINLEHGEQPWIIEIVTKSDLESLLENLKGSELDMMVTITRPTNAPAKFSTQLMAVNKNEDKLSVIFKGSIVDHGPNYAENLLDYLVKQGLQGDELVNEFNARMESKDPFDEE</sequence>
<accession>A0A6V7R825</accession>
<reference evidence="1 2" key="1">
    <citation type="submission" date="2020-07" db="EMBL/GenBank/DDBJ databases">
        <authorList>
            <person name="Criscuolo A."/>
        </authorList>
    </citation>
    <scope>NUCLEOTIDE SEQUENCE [LARGE SCALE GENOMIC DNA]</scope>
    <source>
        <strain evidence="1">CIP111649</strain>
    </source>
</reference>
<proteinExistence type="predicted"/>
<dbReference type="EMBL" id="CAJEWD010000004">
    <property type="protein sequence ID" value="CAD2073630.1"/>
    <property type="molecule type" value="Genomic_DNA"/>
</dbReference>
<evidence type="ECO:0008006" key="3">
    <source>
        <dbReference type="Google" id="ProtNLM"/>
    </source>
</evidence>
<dbReference type="AlphaFoldDB" id="A0A6V7R825"/>
<evidence type="ECO:0000313" key="1">
    <source>
        <dbReference type="EMBL" id="CAD2073630.1"/>
    </source>
</evidence>
<dbReference type="Proteomes" id="UP000589351">
    <property type="component" value="Unassembled WGS sequence"/>
</dbReference>
<gene>
    <name evidence="1" type="ORF">JEODO184_00510</name>
</gene>
<comment type="caution">
    <text evidence="1">The sequence shown here is derived from an EMBL/GenBank/DDBJ whole genome shotgun (WGS) entry which is preliminary data.</text>
</comment>
<organism evidence="1 2">
    <name type="scientific">Jeotgalicoccus meleagridis</name>
    <dbReference type="NCBI Taxonomy" id="2759181"/>
    <lineage>
        <taxon>Bacteria</taxon>
        <taxon>Bacillati</taxon>
        <taxon>Bacillota</taxon>
        <taxon>Bacilli</taxon>
        <taxon>Bacillales</taxon>
        <taxon>Staphylococcaceae</taxon>
        <taxon>Jeotgalicoccus</taxon>
    </lineage>
</organism>
<protein>
    <recommendedName>
        <fullName evidence="3">YwpF-like protein</fullName>
    </recommendedName>
</protein>
<keyword evidence="2" id="KW-1185">Reference proteome</keyword>
<dbReference type="RefSeq" id="WP_185125059.1">
    <property type="nucleotide sequence ID" value="NZ_CAJEWD010000004.1"/>
</dbReference>
<dbReference type="InterPro" id="IPR025573">
    <property type="entry name" value="YwpF"/>
</dbReference>
<dbReference type="Pfam" id="PF14183">
    <property type="entry name" value="YwpF"/>
    <property type="match status" value="1"/>
</dbReference>
<name>A0A6V7R825_9STAP</name>